<sequence length="228" mass="26755">MMKKTSDSEKYVVTAYGKKQLVKRAKASPKKKMEEDTLKKIEPEDIYAMNIFINEVFEKDEYNDSDQLVLSEETVSQYLMTDNAILKSKCFKYRLAKSKNITMDTSLIIAIILGVANVFLLYLVVYKIHSKTEKINPVVGLVVFYVLFFIVPEYLHSIMPQAWLIQKYENPFFNSAEKMQSIQFLFSFLKINTKMLSAFDVFRMVTFTGIIIYFLKTFLFNKFFWKSP</sequence>
<keyword evidence="1" id="KW-1133">Transmembrane helix</keyword>
<dbReference type="EMBL" id="CP058595">
    <property type="protein sequence ID" value="QLG46799.1"/>
    <property type="molecule type" value="Genomic_DNA"/>
</dbReference>
<accession>A0A7H9ATM5</accession>
<proteinExistence type="predicted"/>
<organism evidence="2 3">
    <name type="scientific">Costertonia aggregata</name>
    <dbReference type="NCBI Taxonomy" id="343403"/>
    <lineage>
        <taxon>Bacteria</taxon>
        <taxon>Pseudomonadati</taxon>
        <taxon>Bacteroidota</taxon>
        <taxon>Flavobacteriia</taxon>
        <taxon>Flavobacteriales</taxon>
        <taxon>Flavobacteriaceae</taxon>
        <taxon>Costertonia</taxon>
    </lineage>
</organism>
<feature type="transmembrane region" description="Helical" evidence="1">
    <location>
        <begin position="201"/>
        <end position="220"/>
    </location>
</feature>
<dbReference type="RefSeq" id="WP_179243078.1">
    <property type="nucleotide sequence ID" value="NZ_CP058595.1"/>
</dbReference>
<reference evidence="2 3" key="1">
    <citation type="journal article" date="2006" name="Int. J. Syst. Evol. Microbiol.">
        <title>Costertonia aggregata gen. nov., sp. nov., a mesophilic marine bacterium of the family Flavobacteriaceae, isolated from a mature biofilm.</title>
        <authorList>
            <person name="Kwon K.K."/>
            <person name="Lee Y.K."/>
            <person name="Lee H.K."/>
        </authorList>
    </citation>
    <scope>NUCLEOTIDE SEQUENCE [LARGE SCALE GENOMIC DNA]</scope>
    <source>
        <strain evidence="2 3">KCCM 42265</strain>
    </source>
</reference>
<gene>
    <name evidence="2" type="ORF">HYG79_16055</name>
</gene>
<evidence type="ECO:0000256" key="1">
    <source>
        <dbReference type="SAM" id="Phobius"/>
    </source>
</evidence>
<feature type="transmembrane region" description="Helical" evidence="1">
    <location>
        <begin position="135"/>
        <end position="155"/>
    </location>
</feature>
<dbReference type="AlphaFoldDB" id="A0A7H9ATM5"/>
<dbReference type="KEGG" id="cagg:HYG79_16055"/>
<keyword evidence="1" id="KW-0472">Membrane</keyword>
<dbReference type="Proteomes" id="UP000509302">
    <property type="component" value="Chromosome"/>
</dbReference>
<feature type="transmembrane region" description="Helical" evidence="1">
    <location>
        <begin position="107"/>
        <end position="129"/>
    </location>
</feature>
<evidence type="ECO:0000313" key="3">
    <source>
        <dbReference type="Proteomes" id="UP000509302"/>
    </source>
</evidence>
<protein>
    <submittedName>
        <fullName evidence="2">Uncharacterized protein</fullName>
    </submittedName>
</protein>
<name>A0A7H9ATM5_9FLAO</name>
<keyword evidence="1" id="KW-0812">Transmembrane</keyword>
<keyword evidence="3" id="KW-1185">Reference proteome</keyword>
<evidence type="ECO:0000313" key="2">
    <source>
        <dbReference type="EMBL" id="QLG46799.1"/>
    </source>
</evidence>